<comment type="caution">
    <text evidence="2">The sequence shown here is derived from an EMBL/GenBank/DDBJ whole genome shotgun (WGS) entry which is preliminary data.</text>
</comment>
<evidence type="ECO:0000256" key="1">
    <source>
        <dbReference type="SAM" id="MobiDB-lite"/>
    </source>
</evidence>
<dbReference type="InterPro" id="IPR011856">
    <property type="entry name" value="tRNA_endonuc-like_dom_sf"/>
</dbReference>
<sequence>MKSKHSRHKQAHTSTTRRPINKPATRPAMSTRQPGDTNPTHPGPIFVKDAAGGLNPFDAKNGYASEAELQKLIADHPELLRGDQIDPEDPRRWLLIGREVGIPGGLGQSDRWSIDHVFIDHDAVPTLIEVKRSSDARIRREVVGQLIEYAANAKRHWPANRLEQLARESHADILDQTVLKLCGSKEAATDFWARADANLRSGNVRLIFVADRIPDELYQMAVFLNEQMTHTEVLTLEIRPYATPGGMEAFVPHVLNTTPQARELKSALSGRRKWTEAEFFDDVRRRLPPDASNAVRALFDAVSQSASTLSWGTGALRGSFNPKYAHVGERSPISVFSDGALHMNGFWMDAPYGARLKEAARELFGIVANERNPEIIPVDLWVPKRQALQDELTRLLAPNPAEPGAP</sequence>
<accession>A0A7Y4MTD7</accession>
<evidence type="ECO:0008006" key="4">
    <source>
        <dbReference type="Google" id="ProtNLM"/>
    </source>
</evidence>
<proteinExistence type="predicted"/>
<feature type="compositionally biased region" description="Basic residues" evidence="1">
    <location>
        <begin position="1"/>
        <end position="11"/>
    </location>
</feature>
<reference evidence="2 3" key="1">
    <citation type="submission" date="2020-05" db="EMBL/GenBank/DDBJ databases">
        <authorList>
            <person name="Whitworth D."/>
        </authorList>
    </citation>
    <scope>NUCLEOTIDE SEQUENCE [LARGE SCALE GENOMIC DNA]</scope>
    <source>
        <strain evidence="2 3">AM005</strain>
    </source>
</reference>
<dbReference type="AlphaFoldDB" id="A0A7Y4MTD7"/>
<gene>
    <name evidence="2" type="ORF">HNV28_24460</name>
</gene>
<name>A0A7Y4MTD7_MYXXA</name>
<feature type="compositionally biased region" description="Polar residues" evidence="1">
    <location>
        <begin position="28"/>
        <end position="40"/>
    </location>
</feature>
<feature type="region of interest" description="Disordered" evidence="1">
    <location>
        <begin position="1"/>
        <end position="49"/>
    </location>
</feature>
<dbReference type="Proteomes" id="UP000533080">
    <property type="component" value="Unassembled WGS sequence"/>
</dbReference>
<evidence type="ECO:0000313" key="3">
    <source>
        <dbReference type="Proteomes" id="UP000533080"/>
    </source>
</evidence>
<dbReference type="GO" id="GO:0003676">
    <property type="term" value="F:nucleic acid binding"/>
    <property type="evidence" value="ECO:0007669"/>
    <property type="project" value="InterPro"/>
</dbReference>
<organism evidence="2 3">
    <name type="scientific">Myxococcus xanthus</name>
    <dbReference type="NCBI Taxonomy" id="34"/>
    <lineage>
        <taxon>Bacteria</taxon>
        <taxon>Pseudomonadati</taxon>
        <taxon>Myxococcota</taxon>
        <taxon>Myxococcia</taxon>
        <taxon>Myxococcales</taxon>
        <taxon>Cystobacterineae</taxon>
        <taxon>Myxococcaceae</taxon>
        <taxon>Myxococcus</taxon>
    </lineage>
</organism>
<protein>
    <recommendedName>
        <fullName evidence="4">DUF4268 domain-containing protein</fullName>
    </recommendedName>
</protein>
<evidence type="ECO:0000313" key="2">
    <source>
        <dbReference type="EMBL" id="NOJ81447.1"/>
    </source>
</evidence>
<dbReference type="EMBL" id="JABFNT010000086">
    <property type="protein sequence ID" value="NOJ81447.1"/>
    <property type="molecule type" value="Genomic_DNA"/>
</dbReference>
<dbReference type="Gene3D" id="3.40.1350.10">
    <property type="match status" value="1"/>
</dbReference>